<feature type="region of interest" description="Disordered" evidence="1">
    <location>
        <begin position="1"/>
        <end position="20"/>
    </location>
</feature>
<sequence>MTDGSLRPLLPPASPGREKRNDIMASLGGITERMKAAVHGAVTFLLTAEINEEFETRCSRPCSPVWVSRAGGDAWRASRPVDIGIMWEKEKTHMQPQSQPASKLPVHPHIQQANQPASQPPSQPSSKPASQPSTLPSLQPRRDSHTHFMIPAAGFSWRPVLAPMHASTQQLTTAPTRPSPITRRRHPGNDRPPLEAGIEHRGDPGQSRSGRGCPSTGYEGDEVTYSAATPQRHNERRTTPA</sequence>
<organism evidence="2 3">
    <name type="scientific">Scylla paramamosain</name>
    <name type="common">Mud crab</name>
    <dbReference type="NCBI Taxonomy" id="85552"/>
    <lineage>
        <taxon>Eukaryota</taxon>
        <taxon>Metazoa</taxon>
        <taxon>Ecdysozoa</taxon>
        <taxon>Arthropoda</taxon>
        <taxon>Crustacea</taxon>
        <taxon>Multicrustacea</taxon>
        <taxon>Malacostraca</taxon>
        <taxon>Eumalacostraca</taxon>
        <taxon>Eucarida</taxon>
        <taxon>Decapoda</taxon>
        <taxon>Pleocyemata</taxon>
        <taxon>Brachyura</taxon>
        <taxon>Eubrachyura</taxon>
        <taxon>Portunoidea</taxon>
        <taxon>Portunidae</taxon>
        <taxon>Portuninae</taxon>
        <taxon>Scylla</taxon>
    </lineage>
</organism>
<evidence type="ECO:0000256" key="1">
    <source>
        <dbReference type="SAM" id="MobiDB-lite"/>
    </source>
</evidence>
<reference evidence="2 3" key="1">
    <citation type="submission" date="2023-03" db="EMBL/GenBank/DDBJ databases">
        <title>High-quality genome of Scylla paramamosain provides insights in environmental adaptation.</title>
        <authorList>
            <person name="Zhang L."/>
        </authorList>
    </citation>
    <scope>NUCLEOTIDE SEQUENCE [LARGE SCALE GENOMIC DNA]</scope>
    <source>
        <strain evidence="2">LZ_2023a</strain>
        <tissue evidence="2">Muscle</tissue>
    </source>
</reference>
<evidence type="ECO:0000313" key="3">
    <source>
        <dbReference type="Proteomes" id="UP001487740"/>
    </source>
</evidence>
<gene>
    <name evidence="2" type="ORF">O3P69_001602</name>
</gene>
<dbReference type="Proteomes" id="UP001487740">
    <property type="component" value="Unassembled WGS sequence"/>
</dbReference>
<comment type="caution">
    <text evidence="2">The sequence shown here is derived from an EMBL/GenBank/DDBJ whole genome shotgun (WGS) entry which is preliminary data.</text>
</comment>
<dbReference type="AlphaFoldDB" id="A0AAW0V1D9"/>
<protein>
    <submittedName>
        <fullName evidence="2">Uncharacterized protein</fullName>
    </submittedName>
</protein>
<name>A0AAW0V1D9_SCYPA</name>
<feature type="compositionally biased region" description="Basic and acidic residues" evidence="1">
    <location>
        <begin position="232"/>
        <end position="241"/>
    </location>
</feature>
<evidence type="ECO:0000313" key="2">
    <source>
        <dbReference type="EMBL" id="KAK8405126.1"/>
    </source>
</evidence>
<proteinExistence type="predicted"/>
<accession>A0AAW0V1D9</accession>
<feature type="compositionally biased region" description="Low complexity" evidence="1">
    <location>
        <begin position="124"/>
        <end position="133"/>
    </location>
</feature>
<feature type="compositionally biased region" description="Basic and acidic residues" evidence="1">
    <location>
        <begin position="187"/>
        <end position="203"/>
    </location>
</feature>
<feature type="region of interest" description="Disordered" evidence="1">
    <location>
        <begin position="166"/>
        <end position="241"/>
    </location>
</feature>
<dbReference type="EMBL" id="JARAKH010000003">
    <property type="protein sequence ID" value="KAK8405126.1"/>
    <property type="molecule type" value="Genomic_DNA"/>
</dbReference>
<feature type="compositionally biased region" description="Polar residues" evidence="1">
    <location>
        <begin position="166"/>
        <end position="176"/>
    </location>
</feature>
<keyword evidence="3" id="KW-1185">Reference proteome</keyword>
<feature type="region of interest" description="Disordered" evidence="1">
    <location>
        <begin position="91"/>
        <end position="142"/>
    </location>
</feature>